<organism evidence="3 4">
    <name type="scientific">Rhizophagus irregularis</name>
    <dbReference type="NCBI Taxonomy" id="588596"/>
    <lineage>
        <taxon>Eukaryota</taxon>
        <taxon>Fungi</taxon>
        <taxon>Fungi incertae sedis</taxon>
        <taxon>Mucoromycota</taxon>
        <taxon>Glomeromycotina</taxon>
        <taxon>Glomeromycetes</taxon>
        <taxon>Glomerales</taxon>
        <taxon>Glomeraceae</taxon>
        <taxon>Rhizophagus</taxon>
    </lineage>
</organism>
<evidence type="ECO:0000259" key="2">
    <source>
        <dbReference type="Pfam" id="PF03372"/>
    </source>
</evidence>
<dbReference type="OrthoDB" id="2480286at2759"/>
<dbReference type="VEuPathDB" id="FungiDB:RhiirFUN_021072"/>
<evidence type="ECO:0000259" key="1">
    <source>
        <dbReference type="Pfam" id="PF00075"/>
    </source>
</evidence>
<dbReference type="VEuPathDB" id="FungiDB:RhiirFUN_016657"/>
<evidence type="ECO:0000313" key="4">
    <source>
        <dbReference type="Proteomes" id="UP000684084"/>
    </source>
</evidence>
<name>A0A915ZVF0_9GLOM</name>
<accession>A0A915ZVF0</accession>
<dbReference type="GO" id="GO:0003676">
    <property type="term" value="F:nucleic acid binding"/>
    <property type="evidence" value="ECO:0007669"/>
    <property type="project" value="InterPro"/>
</dbReference>
<reference evidence="3" key="1">
    <citation type="submission" date="2020-05" db="EMBL/GenBank/DDBJ databases">
        <authorList>
            <person name="Rincon C."/>
            <person name="Sanders R I."/>
            <person name="Robbins C."/>
            <person name="Chaturvedi A."/>
        </authorList>
    </citation>
    <scope>NUCLEOTIDE SEQUENCE</scope>
    <source>
        <strain evidence="3">CHB12</strain>
    </source>
</reference>
<dbReference type="InterPro" id="IPR002156">
    <property type="entry name" value="RNaseH_domain"/>
</dbReference>
<sequence length="1660" mass="197141">MEDNTIPNQINNNIDMFNEHDNQKYFTKIAVLNICTLTEYKLNNIFDYIRKNGVDIMGITETQKADKEINFFNADKAGYKIISHNDNKNAIGKGVMLIIRNNLEKHIFNIEKINGRILIVDFSFKNNKKLRLILFYNLANHRTGVDMNNKINMNTHVINHIKIAKSKKMEIICCGDFNLQYRKFKKRLDNKQSVPKMLKIFQKLENLNLWDVHKETYDMDNTKDIMTYFGRFKSRIDYIWISENLFTKTSKAKIINIRDIIKTDHALLTFDFINEDLIYPILQTKKMNTTNVNLIRYIFDFDNTEEKDLLNFQDDLKKVATSFNLNGSIEEKWSFFKNNLLKIKQQHIRSKEIIVNVDRDKTFQHTQLYKDLRYIVYLRRKFKKKLSFEKLALNWKYYNNYLKHLVKRHSIDEVNSTYLLLQHRLSRFLIGQYVKELNEIYDTLFSKFSLEMFNLKNDKIKEAIDKHCADLADNQRRMIDNITENEMKKIFIDRVLIDDKDGNSILVTDENKIKDITKDHFQNAAGSKNRTIDDLQEWSDEYEPIRSINELIYNNCLEPITDDEWDIVIKDLPIKKAVGPTGIAYDEIKKAPSEFNHLLRDIINDVLRYDIDGFKVNNIYDNVEEKINFNFPGLAYMDDTNFMAGNQENLEKILSIADTFYNLNDIKINKNKSELLLRKKYIPESLSLSFGKSIVNIKPTSKKGSIRLLGVWFNAFNRRNHVIDQIKNEINNCCDSMILRKKLTDKQMAFIFNVLIIPRIEYRAQLIILSEYECNKIMAKFRILFKHKLKFMKTTPNSIVHLKEMFNVKNIEDNQLQAKTTNFILQINDKNELGMITKIRLYNLQQLLFLNDNPIYSLQEKDIIRYKKIFTTQLKNHYILECIKMLKTQNFSIAINDTIDKMEIIGGNILIKDILPEEIYFKNLRSIKKLNIMFADQILTLDGKNLLTLKEILGKRFKKFFSPNRSLIEKSWKIIEDCILDNNEIIKRRISIEATNKIGTSFAHNLKGTILTKMNSDSEPINNGFIFGKKKLHNDIILVYGKNYNLGSNDIVLEHYITVNNPDDLFMGLKKCLGCFLDETSTLGPLERIHKQSNCLVKLRIEDVYFLENYLHSHAMIIHETDSYIVPDIIQSHIESNIWHEHNFIIEPMLFKEDDIRLNIFESNMQKSTHNCIEKYVKKEKFNKNLTIEKLNVINYKLIQQLGEQIFVYIDGSVINNGTENIDGIAGLHFYDKDHKLIDEFYVNIEHWISPSKAEVTSFIIALIIVHNISNVEIITDNEFIFNYFNDIICKTEIYNTRKLLKTQNNIYIWALIRQFIDLNEIIIPKITKIKAHDDDLYHNFLDQQIKGRYSDRNRVYSVNFNFFQLDKIEYMLTWNNIIIEKPIRRFIRYYNEILNLEKFFNLRRNRKYTIDSVEWAITFEFLKENENVLQTNFHTTKRRRYKIKNLIEEIPTVEQRKLTNFDIYKDWKCPVCERKKETFGHVWRCYSNRKRMRNIIYYSIICLIEKIKEYDIYTFDETKIIDLFINESFGEVKVNNNKLTFVDIIKGLFPKLLADFLRQEIKMTKVHIFETGVKFLDFVFDSTHKIWVDRCDLQKDKEISLGVTKEDKKHYSYDKNIVKKDINHKVYQKVEGLLNNIYFNIEPLDFIVRVNHYPGSSGI</sequence>
<dbReference type="Proteomes" id="UP000684084">
    <property type="component" value="Unassembled WGS sequence"/>
</dbReference>
<gene>
    <name evidence="3" type="ORF">CHRIB12_LOCUS20723</name>
</gene>
<dbReference type="Pfam" id="PF00075">
    <property type="entry name" value="RNase_H"/>
    <property type="match status" value="1"/>
</dbReference>
<evidence type="ECO:0008006" key="5">
    <source>
        <dbReference type="Google" id="ProtNLM"/>
    </source>
</evidence>
<dbReference type="GO" id="GO:0004523">
    <property type="term" value="F:RNA-DNA hybrid ribonuclease activity"/>
    <property type="evidence" value="ECO:0007669"/>
    <property type="project" value="InterPro"/>
</dbReference>
<dbReference type="EMBL" id="CAGKOT010000062">
    <property type="protein sequence ID" value="CAB5388716.1"/>
    <property type="molecule type" value="Genomic_DNA"/>
</dbReference>
<protein>
    <recommendedName>
        <fullName evidence="5">RNase H type-1 domain-containing protein</fullName>
    </recommendedName>
</protein>
<feature type="domain" description="Endonuclease/exonuclease/phosphatase" evidence="2">
    <location>
        <begin position="39"/>
        <end position="251"/>
    </location>
</feature>
<evidence type="ECO:0000313" key="3">
    <source>
        <dbReference type="EMBL" id="CAB5388716.1"/>
    </source>
</evidence>
<dbReference type="InterPro" id="IPR005135">
    <property type="entry name" value="Endo/exonuclease/phosphatase"/>
</dbReference>
<proteinExistence type="predicted"/>
<comment type="caution">
    <text evidence="3">The sequence shown here is derived from an EMBL/GenBank/DDBJ whole genome shotgun (WGS) entry which is preliminary data.</text>
</comment>
<feature type="domain" description="RNase H type-1" evidence="1">
    <location>
        <begin position="1204"/>
        <end position="1340"/>
    </location>
</feature>
<dbReference type="Pfam" id="PF03372">
    <property type="entry name" value="Exo_endo_phos"/>
    <property type="match status" value="1"/>
</dbReference>
<dbReference type="VEuPathDB" id="FungiDB:RhiirFUN_011425"/>